<gene>
    <name evidence="5" type="ORF">D0U04_13535</name>
    <name evidence="4" type="ORF">DJ93_415</name>
</gene>
<comment type="caution">
    <text evidence="4">The sequence shown here is derived from an EMBL/GenBank/DDBJ whole genome shotgun (WGS) entry which is preliminary data.</text>
</comment>
<dbReference type="PANTHER" id="PTHR45947:SF3">
    <property type="entry name" value="SULFOQUINOVOSYL TRANSFERASE SQD2"/>
    <property type="match status" value="1"/>
</dbReference>
<feature type="domain" description="Glycosyl transferase family 1" evidence="2">
    <location>
        <begin position="249"/>
        <end position="410"/>
    </location>
</feature>
<keyword evidence="4" id="KW-0808">Transferase</keyword>
<dbReference type="RefSeq" id="WP_042979083.1">
    <property type="nucleotide sequence ID" value="NZ_JMQC01000008.1"/>
</dbReference>
<dbReference type="PATRIC" id="fig|1405.8.peg.587"/>
<dbReference type="SUPFAM" id="SSF53756">
    <property type="entry name" value="UDP-Glycosyltransferase/glycogen phosphorylase"/>
    <property type="match status" value="1"/>
</dbReference>
<evidence type="ECO:0000259" key="2">
    <source>
        <dbReference type="Pfam" id="PF00534"/>
    </source>
</evidence>
<dbReference type="InterPro" id="IPR050194">
    <property type="entry name" value="Glycosyltransferase_grp1"/>
</dbReference>
<accession>A0A090YUT7</accession>
<dbReference type="Gene3D" id="3.40.50.2000">
    <property type="entry name" value="Glycogen Phosphorylase B"/>
    <property type="match status" value="2"/>
</dbReference>
<sequence>MSKKEDFPYPYIMEAMDEYFGVHSPLLKRKHLLKAEAGKVCLNLQKKKKLSILIATFWDYPHMGGLSNYIKTLSEGLKQLGHQVDIISPNQFSSSEVAVLRKEIVPEIKKVLNSRYEILNLNILKNMRNMYVYEKMLIRKIKSEEYDVFHAQDLFTANLLGRCNEEERKPLFYTPHGMYTFNRLKFGIFEKGSLEEVYYKELEKKAIEFSEQIIILSDSFREPLLQLGAKQERMKTVITGISYPKIQQKRDKLVDDKLVITCVSRLGPRKGHKVLLQALSQIESAYTDKLKVLIVGDGEMRQELERQVEDLDLHMVEFLGKRNDVPNLLAQSDLFILPTFNDSLPISIIEAMHSGLCVISTKVGGIPELVQNYETGILVGAGDVNELVDAIKFVIVYEHERKRIATNAREYAKNYLTQEVMVTQIEKIYKKVCK</sequence>
<protein>
    <submittedName>
        <fullName evidence="4">Glycosyl transferases group 1 family protein</fullName>
    </submittedName>
    <submittedName>
        <fullName evidence="5">Glycosyltransferase family 1 protein</fullName>
    </submittedName>
</protein>
<comment type="similarity">
    <text evidence="1">Belongs to the glycosyltransferase group 1 family. Glycosyltransferase 4 subfamily.</text>
</comment>
<name>A0A090YUT7_9BACI</name>
<dbReference type="CDD" id="cd03801">
    <property type="entry name" value="GT4_PimA-like"/>
    <property type="match status" value="1"/>
</dbReference>
<evidence type="ECO:0000313" key="7">
    <source>
        <dbReference type="Proteomes" id="UP000264294"/>
    </source>
</evidence>
<evidence type="ECO:0000256" key="1">
    <source>
        <dbReference type="ARBA" id="ARBA00009481"/>
    </source>
</evidence>
<dbReference type="EMBL" id="JMQC01000008">
    <property type="protein sequence ID" value="KFN02027.1"/>
    <property type="molecule type" value="Genomic_DNA"/>
</dbReference>
<dbReference type="EMBL" id="QVOD01000014">
    <property type="protein sequence ID" value="RFT66469.1"/>
    <property type="molecule type" value="Genomic_DNA"/>
</dbReference>
<evidence type="ECO:0000313" key="5">
    <source>
        <dbReference type="EMBL" id="RFT66469.1"/>
    </source>
</evidence>
<dbReference type="Proteomes" id="UP000029389">
    <property type="component" value="Unassembled WGS sequence"/>
</dbReference>
<dbReference type="GO" id="GO:0016757">
    <property type="term" value="F:glycosyltransferase activity"/>
    <property type="evidence" value="ECO:0007669"/>
    <property type="project" value="InterPro"/>
</dbReference>
<dbReference type="Pfam" id="PF00534">
    <property type="entry name" value="Glycos_transf_1"/>
    <property type="match status" value="1"/>
</dbReference>
<dbReference type="InterPro" id="IPR028098">
    <property type="entry name" value="Glyco_trans_4-like_N"/>
</dbReference>
<evidence type="ECO:0000313" key="4">
    <source>
        <dbReference type="EMBL" id="KFN02027.1"/>
    </source>
</evidence>
<reference evidence="5 7" key="2">
    <citation type="submission" date="2018-08" db="EMBL/GenBank/DDBJ databases">
        <title>Bacillus clarus sp. nov. strain PS00077A.</title>
        <authorList>
            <person name="Mendez Acevedo M."/>
            <person name="Carroll L."/>
            <person name="Mukherjee M."/>
            <person name="Wiedmann M."/>
            <person name="Kovac J."/>
        </authorList>
    </citation>
    <scope>NUCLEOTIDE SEQUENCE [LARGE SCALE GENOMIC DNA]</scope>
    <source>
        <strain evidence="5 7">PS00077A</strain>
    </source>
</reference>
<keyword evidence="7" id="KW-1185">Reference proteome</keyword>
<reference evidence="4 6" key="1">
    <citation type="submission" date="2014-04" db="EMBL/GenBank/DDBJ databases">
        <authorList>
            <person name="Bishop-Lilly K.A."/>
            <person name="Broomall S.M."/>
            <person name="Chain P.S."/>
            <person name="Chertkov O."/>
            <person name="Coyne S.R."/>
            <person name="Daligault H.E."/>
            <person name="Davenport K.W."/>
            <person name="Erkkila T."/>
            <person name="Frey K.G."/>
            <person name="Gibbons H.S."/>
            <person name="Gu W."/>
            <person name="Jaissle J."/>
            <person name="Johnson S.L."/>
            <person name="Koroleva G.I."/>
            <person name="Ladner J.T."/>
            <person name="Lo C.-C."/>
            <person name="Minogue T.D."/>
            <person name="Munk C."/>
            <person name="Palacios G.F."/>
            <person name="Redden C.L."/>
            <person name="Rosenzweig C.N."/>
            <person name="Scholz M.B."/>
            <person name="Teshima H."/>
            <person name="Xu Y."/>
        </authorList>
    </citation>
    <scope>NUCLEOTIDE SEQUENCE [LARGE SCALE GENOMIC DNA]</scope>
    <source>
        <strain evidence="4 6">BHP</strain>
    </source>
</reference>
<dbReference type="AlphaFoldDB" id="A0A090YUT7"/>
<feature type="domain" description="Glycosyltransferase subfamily 4-like N-terminal" evidence="3">
    <location>
        <begin position="63"/>
        <end position="241"/>
    </location>
</feature>
<proteinExistence type="inferred from homology"/>
<organism evidence="4 6">
    <name type="scientific">Bacillus clarus</name>
    <dbReference type="NCBI Taxonomy" id="2338372"/>
    <lineage>
        <taxon>Bacteria</taxon>
        <taxon>Bacillati</taxon>
        <taxon>Bacillota</taxon>
        <taxon>Bacilli</taxon>
        <taxon>Bacillales</taxon>
        <taxon>Bacillaceae</taxon>
        <taxon>Bacillus</taxon>
        <taxon>Bacillus cereus group</taxon>
    </lineage>
</organism>
<dbReference type="Pfam" id="PF13439">
    <property type="entry name" value="Glyco_transf_4"/>
    <property type="match status" value="1"/>
</dbReference>
<dbReference type="Proteomes" id="UP000264294">
    <property type="component" value="Unassembled WGS sequence"/>
</dbReference>
<dbReference type="PANTHER" id="PTHR45947">
    <property type="entry name" value="SULFOQUINOVOSYL TRANSFERASE SQD2"/>
    <property type="match status" value="1"/>
</dbReference>
<dbReference type="InterPro" id="IPR001296">
    <property type="entry name" value="Glyco_trans_1"/>
</dbReference>
<evidence type="ECO:0000313" key="6">
    <source>
        <dbReference type="Proteomes" id="UP000029389"/>
    </source>
</evidence>
<evidence type="ECO:0000259" key="3">
    <source>
        <dbReference type="Pfam" id="PF13439"/>
    </source>
</evidence>